<keyword evidence="2" id="KW-0547">Nucleotide-binding</keyword>
<dbReference type="InterPro" id="IPR001806">
    <property type="entry name" value="Small_GTPase"/>
</dbReference>
<dbReference type="PROSITE" id="PS51419">
    <property type="entry name" value="RAB"/>
    <property type="match status" value="1"/>
</dbReference>
<accession>A0A3L8DB79</accession>
<comment type="similarity">
    <text evidence="1">Belongs to the small GTPase superfamily. Rab family.</text>
</comment>
<reference evidence="3" key="1">
    <citation type="journal article" date="2018" name="Genome Res.">
        <title>The genomic architecture and molecular evolution of ant odorant receptors.</title>
        <authorList>
            <person name="McKenzie S.K."/>
            <person name="Kronauer D.J.C."/>
        </authorList>
    </citation>
    <scope>NUCLEOTIDE SEQUENCE [LARGE SCALE GENOMIC DNA]</scope>
    <source>
        <strain evidence="3">Clonal line C1</strain>
    </source>
</reference>
<dbReference type="Gene3D" id="3.40.50.300">
    <property type="entry name" value="P-loop containing nucleotide triphosphate hydrolases"/>
    <property type="match status" value="1"/>
</dbReference>
<dbReference type="AlphaFoldDB" id="A0A3L8DB79"/>
<dbReference type="Proteomes" id="UP000279307">
    <property type="component" value="Chromosome 10"/>
</dbReference>
<dbReference type="GO" id="GO:0005525">
    <property type="term" value="F:GTP binding"/>
    <property type="evidence" value="ECO:0007669"/>
    <property type="project" value="InterPro"/>
</dbReference>
<dbReference type="OrthoDB" id="63533at2759"/>
<dbReference type="InterPro" id="IPR005225">
    <property type="entry name" value="Small_GTP-bd"/>
</dbReference>
<proteinExistence type="inferred from homology"/>
<dbReference type="SMART" id="SM00174">
    <property type="entry name" value="RHO"/>
    <property type="match status" value="1"/>
</dbReference>
<evidence type="ECO:0000256" key="2">
    <source>
        <dbReference type="ARBA" id="ARBA00022741"/>
    </source>
</evidence>
<gene>
    <name evidence="3" type="ORF">DMN91_009807</name>
</gene>
<sequence length="212" mass="23398">MKTIEGKVVMLGSQAVGKTSLIGRYVGNYDQAGPTIGASFFNCRLNLENARIKLQVWDTAGQERFRSMAPMYYRNANAAMLVFDLTQYSTFAAIKGWVKELRQNVEETLVLAVIGNKSDLTTKRQVDGEEGRKYATEIGATYHETSVLHNEGIETVFLTIAMGLLNVANNQDNMTTTLRIGGDDMPPSPSVEESPQNTSIAHGIYEKPFTCC</sequence>
<evidence type="ECO:0000256" key="1">
    <source>
        <dbReference type="ARBA" id="ARBA00006270"/>
    </source>
</evidence>
<dbReference type="CDD" id="cd00154">
    <property type="entry name" value="Rab"/>
    <property type="match status" value="1"/>
</dbReference>
<dbReference type="PANTHER" id="PTHR47978">
    <property type="match status" value="1"/>
</dbReference>
<dbReference type="SUPFAM" id="SSF52540">
    <property type="entry name" value="P-loop containing nucleoside triphosphate hydrolases"/>
    <property type="match status" value="1"/>
</dbReference>
<organism evidence="3">
    <name type="scientific">Ooceraea biroi</name>
    <name type="common">Clonal raider ant</name>
    <name type="synonym">Cerapachys biroi</name>
    <dbReference type="NCBI Taxonomy" id="2015173"/>
    <lineage>
        <taxon>Eukaryota</taxon>
        <taxon>Metazoa</taxon>
        <taxon>Ecdysozoa</taxon>
        <taxon>Arthropoda</taxon>
        <taxon>Hexapoda</taxon>
        <taxon>Insecta</taxon>
        <taxon>Pterygota</taxon>
        <taxon>Neoptera</taxon>
        <taxon>Endopterygota</taxon>
        <taxon>Hymenoptera</taxon>
        <taxon>Apocrita</taxon>
        <taxon>Aculeata</taxon>
        <taxon>Formicoidea</taxon>
        <taxon>Formicidae</taxon>
        <taxon>Dorylinae</taxon>
        <taxon>Ooceraea</taxon>
    </lineage>
</organism>
<dbReference type="Pfam" id="PF00071">
    <property type="entry name" value="Ras"/>
    <property type="match status" value="1"/>
</dbReference>
<reference evidence="3" key="2">
    <citation type="submission" date="2018-07" db="EMBL/GenBank/DDBJ databases">
        <authorList>
            <person name="Mckenzie S.K."/>
            <person name="Kronauer D.J.C."/>
        </authorList>
    </citation>
    <scope>NUCLEOTIDE SEQUENCE</scope>
    <source>
        <strain evidence="3">Clonal line C1</strain>
    </source>
</reference>
<dbReference type="SMART" id="SM00175">
    <property type="entry name" value="RAB"/>
    <property type="match status" value="1"/>
</dbReference>
<dbReference type="EMBL" id="QOIP01000010">
    <property type="protein sequence ID" value="RLU17571.1"/>
    <property type="molecule type" value="Genomic_DNA"/>
</dbReference>
<dbReference type="PROSITE" id="PS51421">
    <property type="entry name" value="RAS"/>
    <property type="match status" value="1"/>
</dbReference>
<dbReference type="InterPro" id="IPR027417">
    <property type="entry name" value="P-loop_NTPase"/>
</dbReference>
<evidence type="ECO:0008006" key="4">
    <source>
        <dbReference type="Google" id="ProtNLM"/>
    </source>
</evidence>
<dbReference type="SMART" id="SM00173">
    <property type="entry name" value="RAS"/>
    <property type="match status" value="1"/>
</dbReference>
<dbReference type="FunFam" id="3.40.50.300:FF:000808">
    <property type="entry name" value="Small GTP-binding protein, putative"/>
    <property type="match status" value="1"/>
</dbReference>
<evidence type="ECO:0000313" key="3">
    <source>
        <dbReference type="EMBL" id="RLU17571.1"/>
    </source>
</evidence>
<dbReference type="GO" id="GO:0003924">
    <property type="term" value="F:GTPase activity"/>
    <property type="evidence" value="ECO:0007669"/>
    <property type="project" value="InterPro"/>
</dbReference>
<dbReference type="SMART" id="SM00176">
    <property type="entry name" value="RAN"/>
    <property type="match status" value="1"/>
</dbReference>
<dbReference type="PRINTS" id="PR00449">
    <property type="entry name" value="RASTRNSFRMNG"/>
</dbReference>
<protein>
    <recommendedName>
        <fullName evidence="4">Ras-related protein RabJ</fullName>
    </recommendedName>
</protein>
<name>A0A3L8DB79_OOCBI</name>
<comment type="caution">
    <text evidence="3">The sequence shown here is derived from an EMBL/GenBank/DDBJ whole genome shotgun (WGS) entry which is preliminary data.</text>
</comment>
<dbReference type="NCBIfam" id="TIGR00231">
    <property type="entry name" value="small_GTP"/>
    <property type="match status" value="1"/>
</dbReference>